<feature type="domain" description="MotA/TolQ/ExbB proton channel" evidence="10">
    <location>
        <begin position="71"/>
        <end position="176"/>
    </location>
</feature>
<organism evidence="11 12">
    <name type="scientific">Vasconcelosia minhoensis LEGE 07310</name>
    <dbReference type="NCBI Taxonomy" id="915328"/>
    <lineage>
        <taxon>Bacteria</taxon>
        <taxon>Bacillati</taxon>
        <taxon>Cyanobacteriota</taxon>
        <taxon>Cyanophyceae</taxon>
        <taxon>Nodosilineales</taxon>
        <taxon>Cymatolegaceae</taxon>
        <taxon>Vasconcelosia</taxon>
        <taxon>Vasconcelosia minhoensis</taxon>
    </lineage>
</organism>
<comment type="caution">
    <text evidence="11">The sequence shown here is derived from an EMBL/GenBank/DDBJ whole genome shotgun (WGS) entry which is preliminary data.</text>
</comment>
<feature type="non-terminal residue" evidence="11">
    <location>
        <position position="308"/>
    </location>
</feature>
<keyword evidence="6 9" id="KW-1133">Transmembrane helix</keyword>
<feature type="transmembrane region" description="Helical" evidence="9">
    <location>
        <begin position="12"/>
        <end position="30"/>
    </location>
</feature>
<evidence type="ECO:0000256" key="6">
    <source>
        <dbReference type="ARBA" id="ARBA00022989"/>
    </source>
</evidence>
<keyword evidence="12" id="KW-1185">Reference proteome</keyword>
<dbReference type="PANTHER" id="PTHR30625:SF15">
    <property type="entry name" value="BIOPOLYMER TRANSPORT PROTEIN EXBB"/>
    <property type="match status" value="1"/>
</dbReference>
<dbReference type="GO" id="GO:0005886">
    <property type="term" value="C:plasma membrane"/>
    <property type="evidence" value="ECO:0007669"/>
    <property type="project" value="UniProtKB-SubCell"/>
</dbReference>
<evidence type="ECO:0000313" key="11">
    <source>
        <dbReference type="EMBL" id="MBE9080399.1"/>
    </source>
</evidence>
<proteinExistence type="inferred from homology"/>
<evidence type="ECO:0000256" key="5">
    <source>
        <dbReference type="ARBA" id="ARBA00022927"/>
    </source>
</evidence>
<sequence length="308" mass="32426">MTTVFDFLAKGGPVMIPILAASVLTFACALERAQFWSQLLRREGQIVHDVLEKATRDLDEAAMIAARDRDLPISRFLLAPLSLKRPSPESFRLALETAAEREFVKMRKGDKLLETVVAVSPLLGLLGTVTGLIATFSSLNIGGGGGTEEATRAAEGIGEALITTAAGMVVAIVALHDVVALAAQHRVVARAARHPVGAPAAVEAIIAIAAAQQVETRLAQQRVVIGAAPQDVVAHTAAHARGAGPIDQDVVAVAAGGDLDRTDEEFRPELYQVVARAAVQRVHAVAAPERVVSVRSDHPVVSSPREIV</sequence>
<evidence type="ECO:0000256" key="7">
    <source>
        <dbReference type="ARBA" id="ARBA00023136"/>
    </source>
</evidence>
<evidence type="ECO:0000256" key="8">
    <source>
        <dbReference type="RuleBase" id="RU004057"/>
    </source>
</evidence>
<accession>A0A8J7AKA0</accession>
<reference evidence="11" key="1">
    <citation type="submission" date="2020-10" db="EMBL/GenBank/DDBJ databases">
        <authorList>
            <person name="Castelo-Branco R."/>
            <person name="Eusebio N."/>
            <person name="Adriana R."/>
            <person name="Vieira A."/>
            <person name="Brugerolle De Fraissinette N."/>
            <person name="Rezende De Castro R."/>
            <person name="Schneider M.P."/>
            <person name="Vasconcelos V."/>
            <person name="Leao P.N."/>
        </authorList>
    </citation>
    <scope>NUCLEOTIDE SEQUENCE</scope>
    <source>
        <strain evidence="11">LEGE 07310</strain>
    </source>
</reference>
<evidence type="ECO:0000256" key="2">
    <source>
        <dbReference type="ARBA" id="ARBA00022448"/>
    </source>
</evidence>
<dbReference type="Proteomes" id="UP000636505">
    <property type="component" value="Unassembled WGS sequence"/>
</dbReference>
<dbReference type="EMBL" id="JADEXG010000110">
    <property type="protein sequence ID" value="MBE9080399.1"/>
    <property type="molecule type" value="Genomic_DNA"/>
</dbReference>
<evidence type="ECO:0000256" key="4">
    <source>
        <dbReference type="ARBA" id="ARBA00022692"/>
    </source>
</evidence>
<dbReference type="AlphaFoldDB" id="A0A8J7AKA0"/>
<protein>
    <submittedName>
        <fullName evidence="11">MotA/TolQ/ExbB proton channel family protein</fullName>
    </submittedName>
</protein>
<gene>
    <name evidence="11" type="ORF">IQ241_24440</name>
</gene>
<evidence type="ECO:0000259" key="10">
    <source>
        <dbReference type="Pfam" id="PF01618"/>
    </source>
</evidence>
<keyword evidence="2 8" id="KW-0813">Transport</keyword>
<evidence type="ECO:0000256" key="3">
    <source>
        <dbReference type="ARBA" id="ARBA00022475"/>
    </source>
</evidence>
<keyword evidence="5 8" id="KW-0653">Protein transport</keyword>
<keyword evidence="4 9" id="KW-0812">Transmembrane</keyword>
<name>A0A8J7AKA0_9CYAN</name>
<feature type="transmembrane region" description="Helical" evidence="9">
    <location>
        <begin position="115"/>
        <end position="141"/>
    </location>
</feature>
<dbReference type="InterPro" id="IPR002898">
    <property type="entry name" value="MotA_ExbB_proton_chnl"/>
</dbReference>
<evidence type="ECO:0000256" key="1">
    <source>
        <dbReference type="ARBA" id="ARBA00004651"/>
    </source>
</evidence>
<evidence type="ECO:0000256" key="9">
    <source>
        <dbReference type="SAM" id="Phobius"/>
    </source>
</evidence>
<keyword evidence="7 9" id="KW-0472">Membrane</keyword>
<evidence type="ECO:0000313" key="12">
    <source>
        <dbReference type="Proteomes" id="UP000636505"/>
    </source>
</evidence>
<keyword evidence="3" id="KW-1003">Cell membrane</keyword>
<feature type="transmembrane region" description="Helical" evidence="9">
    <location>
        <begin position="161"/>
        <end position="183"/>
    </location>
</feature>
<comment type="similarity">
    <text evidence="8">Belongs to the exbB/tolQ family.</text>
</comment>
<dbReference type="PANTHER" id="PTHR30625">
    <property type="entry name" value="PROTEIN TOLQ"/>
    <property type="match status" value="1"/>
</dbReference>
<dbReference type="InterPro" id="IPR050790">
    <property type="entry name" value="ExbB/TolQ_transport"/>
</dbReference>
<dbReference type="GO" id="GO:0017038">
    <property type="term" value="P:protein import"/>
    <property type="evidence" value="ECO:0007669"/>
    <property type="project" value="TreeGrafter"/>
</dbReference>
<dbReference type="Pfam" id="PF01618">
    <property type="entry name" value="MotA_ExbB"/>
    <property type="match status" value="1"/>
</dbReference>
<comment type="subcellular location">
    <subcellularLocation>
        <location evidence="1">Cell membrane</location>
        <topology evidence="1">Multi-pass membrane protein</topology>
    </subcellularLocation>
    <subcellularLocation>
        <location evidence="8">Membrane</location>
        <topology evidence="8">Multi-pass membrane protein</topology>
    </subcellularLocation>
</comment>